<feature type="compositionally biased region" description="Basic and acidic residues" evidence="1">
    <location>
        <begin position="706"/>
        <end position="734"/>
    </location>
</feature>
<reference evidence="2 3" key="1">
    <citation type="journal article" date="2018" name="Cell">
        <title>The Chara Genome: Secondary Complexity and Implications for Plant Terrestrialization.</title>
        <authorList>
            <person name="Nishiyama T."/>
            <person name="Sakayama H."/>
            <person name="Vries J.D."/>
            <person name="Buschmann H."/>
            <person name="Saint-Marcoux D."/>
            <person name="Ullrich K.K."/>
            <person name="Haas F.B."/>
            <person name="Vanderstraeten L."/>
            <person name="Becker D."/>
            <person name="Lang D."/>
            <person name="Vosolsobe S."/>
            <person name="Rombauts S."/>
            <person name="Wilhelmsson P.K.I."/>
            <person name="Janitza P."/>
            <person name="Kern R."/>
            <person name="Heyl A."/>
            <person name="Rumpler F."/>
            <person name="Villalobos L.I.A.C."/>
            <person name="Clay J.M."/>
            <person name="Skokan R."/>
            <person name="Toyoda A."/>
            <person name="Suzuki Y."/>
            <person name="Kagoshima H."/>
            <person name="Schijlen E."/>
            <person name="Tajeshwar N."/>
            <person name="Catarino B."/>
            <person name="Hetherington A.J."/>
            <person name="Saltykova A."/>
            <person name="Bonnot C."/>
            <person name="Breuninger H."/>
            <person name="Symeonidi A."/>
            <person name="Radhakrishnan G.V."/>
            <person name="Van Nieuwerburgh F."/>
            <person name="Deforce D."/>
            <person name="Chang C."/>
            <person name="Karol K.G."/>
            <person name="Hedrich R."/>
            <person name="Ulvskov P."/>
            <person name="Glockner G."/>
            <person name="Delwiche C.F."/>
            <person name="Petrasek J."/>
            <person name="Van de Peer Y."/>
            <person name="Friml J."/>
            <person name="Beilby M."/>
            <person name="Dolan L."/>
            <person name="Kohara Y."/>
            <person name="Sugano S."/>
            <person name="Fujiyama A."/>
            <person name="Delaux P.-M."/>
            <person name="Quint M."/>
            <person name="TheiBen G."/>
            <person name="Hagemann M."/>
            <person name="Harholt J."/>
            <person name="Dunand C."/>
            <person name="Zachgo S."/>
            <person name="Langdale J."/>
            <person name="Maumus F."/>
            <person name="Straeten D.V.D."/>
            <person name="Gould S.B."/>
            <person name="Rensing S.A."/>
        </authorList>
    </citation>
    <scope>NUCLEOTIDE SEQUENCE [LARGE SCALE GENOMIC DNA]</scope>
    <source>
        <strain evidence="2 3">S276</strain>
    </source>
</reference>
<feature type="region of interest" description="Disordered" evidence="1">
    <location>
        <begin position="116"/>
        <end position="139"/>
    </location>
</feature>
<feature type="region of interest" description="Disordered" evidence="1">
    <location>
        <begin position="600"/>
        <end position="952"/>
    </location>
</feature>
<feature type="compositionally biased region" description="Basic and acidic residues" evidence="1">
    <location>
        <begin position="1009"/>
        <end position="1028"/>
    </location>
</feature>
<name>A0A388L370_CHABU</name>
<dbReference type="Proteomes" id="UP000265515">
    <property type="component" value="Unassembled WGS sequence"/>
</dbReference>
<feature type="compositionally biased region" description="Acidic residues" evidence="1">
    <location>
        <begin position="607"/>
        <end position="630"/>
    </location>
</feature>
<feature type="compositionally biased region" description="Low complexity" evidence="1">
    <location>
        <begin position="1198"/>
        <end position="1212"/>
    </location>
</feature>
<evidence type="ECO:0000256" key="1">
    <source>
        <dbReference type="SAM" id="MobiDB-lite"/>
    </source>
</evidence>
<feature type="region of interest" description="Disordered" evidence="1">
    <location>
        <begin position="184"/>
        <end position="203"/>
    </location>
</feature>
<accession>A0A388L370</accession>
<feature type="compositionally biased region" description="Gly residues" evidence="1">
    <location>
        <begin position="871"/>
        <end position="881"/>
    </location>
</feature>
<dbReference type="SUPFAM" id="SSF53098">
    <property type="entry name" value="Ribonuclease H-like"/>
    <property type="match status" value="1"/>
</dbReference>
<gene>
    <name evidence="2" type="ORF">CBR_g22970</name>
</gene>
<sequence length="1212" mass="132146">MTGGAGSSGAGGSGGAQFDPLSEKEMAKFRRGNIVWNYITAGQYVGDQSKMHGDRKLRCNLCGHLFQGGSSKVAHHFTQSKFCKAGGMRVLAELWNDTDYTFVSSTAQRVQRWMADEGIRDTRAPAGGQRQRMDDEERDDIQDALDEEGREGGAREGAVADEADVAVGEPNLPGEEVVMTSRGIGGAGHATRAPRGEVERARREKRIVGQAGVEVPDTGREKRARQTTIVEMYAREKLAEFHDAWLQWIYVKKLPFNAFRGPEFQRVRQAAERVPRSIQFRFPSFRATAGTGRRDALESMLHGDAWARIPWDGAHVSQAQWVQQQIRDGEFWQRVHYTILVMSPVHQLLRRMDRGGMMMSVLYEWIQHLLQLMRRVDVPTDMIEPCTTADDRLVVEECDRFLLAQTGGDPVGLLYRTMRDQMRAFHSRRGDWGDRELSDAEAADCRGDSETERCVAWWFEHGRAHRELRTIAIRVMHLWTSASPAERNWAEHERVSTARSCKLGFAKLAQLVEIATNLKLASCARQGGGYVLPWVMGSGRGGTAAEEEDEEGDVEPEVWGARPDGSVPEQEIQRQIVAFRDSRPSRARSVRDVFGSRAMELRPWPEGGDDVDAAAADDDIDDDWTDDDDTPLSRDPTVERVYFTYGGGRDGTDSFTSIITGAVPSTVPVRSDSEAEGEAENEEVPLRDRRFSPSHHPISAQPEGEPLTRSERLASAAGRDRTHDGEDRGGERTPSDAGIRPRSPSVLRTQDFEDIGLGGSLEDFSVEGRRRASPQDVRTDADVERGFVETEEERDACLDREEEERLRSLPQWEGRFAYLDEQRRQRDLETGGEGSRDVDDSDVPEKAVQGELDYEGQDAAAGVPKGQDVVMGGGSPSGGRGNSETAGDEGQGAAVSGKGEGGPGGDGDIAGVSGDDGPDGDDDDDHGPEDDPYRLALVLRDPTVPPMRPDGTTHTFFDADALAHALTDDPFTHLSRKSGKQRAPGRVYSPPPFTVQSPHWSGSSLSGVRGRESGAGEVGSSRRSDGGRDSAGSMLPPAARTPEGRVDTGDRTVAPGMAGRMLGLSRAETRRTLVLEASRTSTDRLRGEQFTLGEDGLLMHPGTRRQHGLAEVEARLAAGVAAGQAALDAIQRERERGIVAQAEEDEDADTESKLIETAARRHRAQVVAAAAAAHAAYVSGARGTGAGGRGGRRGGAHGRTSSGRGLARSGGR</sequence>
<feature type="compositionally biased region" description="Basic and acidic residues" evidence="1">
    <location>
        <begin position="777"/>
        <end position="788"/>
    </location>
</feature>
<feature type="compositionally biased region" description="Polar residues" evidence="1">
    <location>
        <begin position="994"/>
        <end position="1006"/>
    </location>
</feature>
<protein>
    <recommendedName>
        <fullName evidence="4">BED-type domain-containing protein</fullName>
    </recommendedName>
</protein>
<proteinExistence type="predicted"/>
<evidence type="ECO:0000313" key="3">
    <source>
        <dbReference type="Proteomes" id="UP000265515"/>
    </source>
</evidence>
<evidence type="ECO:0000313" key="2">
    <source>
        <dbReference type="EMBL" id="GBG76754.1"/>
    </source>
</evidence>
<dbReference type="EMBL" id="BFEA01000252">
    <property type="protein sequence ID" value="GBG76754.1"/>
    <property type="molecule type" value="Genomic_DNA"/>
</dbReference>
<feature type="compositionally biased region" description="Acidic residues" evidence="1">
    <location>
        <begin position="916"/>
        <end position="930"/>
    </location>
</feature>
<feature type="region of interest" description="Disordered" evidence="1">
    <location>
        <begin position="967"/>
        <end position="1061"/>
    </location>
</feature>
<feature type="region of interest" description="Disordered" evidence="1">
    <location>
        <begin position="1179"/>
        <end position="1212"/>
    </location>
</feature>
<comment type="caution">
    <text evidence="2">The sequence shown here is derived from an EMBL/GenBank/DDBJ whole genome shotgun (WGS) entry which is preliminary data.</text>
</comment>
<dbReference type="Gramene" id="GBG76754">
    <property type="protein sequence ID" value="GBG76754"/>
    <property type="gene ID" value="CBR_g22970"/>
</dbReference>
<organism evidence="2 3">
    <name type="scientific">Chara braunii</name>
    <name type="common">Braun's stonewort</name>
    <dbReference type="NCBI Taxonomy" id="69332"/>
    <lineage>
        <taxon>Eukaryota</taxon>
        <taxon>Viridiplantae</taxon>
        <taxon>Streptophyta</taxon>
        <taxon>Charophyceae</taxon>
        <taxon>Charales</taxon>
        <taxon>Characeae</taxon>
        <taxon>Chara</taxon>
    </lineage>
</organism>
<keyword evidence="3" id="KW-1185">Reference proteome</keyword>
<feature type="region of interest" description="Disordered" evidence="1">
    <location>
        <begin position="540"/>
        <end position="565"/>
    </location>
</feature>
<dbReference type="InterPro" id="IPR012337">
    <property type="entry name" value="RNaseH-like_sf"/>
</dbReference>
<feature type="compositionally biased region" description="Basic and acidic residues" evidence="1">
    <location>
        <begin position="818"/>
        <end position="838"/>
    </location>
</feature>
<feature type="compositionally biased region" description="Basic and acidic residues" evidence="1">
    <location>
        <begin position="795"/>
        <end position="807"/>
    </location>
</feature>
<feature type="compositionally biased region" description="Acidic residues" evidence="1">
    <location>
        <begin position="674"/>
        <end position="683"/>
    </location>
</feature>
<evidence type="ECO:0008006" key="4">
    <source>
        <dbReference type="Google" id="ProtNLM"/>
    </source>
</evidence>
<dbReference type="AlphaFoldDB" id="A0A388L370"/>
<feature type="compositionally biased region" description="Gly residues" evidence="1">
    <location>
        <begin position="898"/>
        <end position="908"/>
    </location>
</feature>
<feature type="compositionally biased region" description="Acidic residues" evidence="1">
    <location>
        <begin position="545"/>
        <end position="556"/>
    </location>
</feature>